<dbReference type="OrthoDB" id="5298386at2"/>
<dbReference type="EMBL" id="CP038437">
    <property type="protein sequence ID" value="QEM81248.1"/>
    <property type="molecule type" value="Genomic_DNA"/>
</dbReference>
<name>A0A5C1NFR1_9GAMM</name>
<dbReference type="InterPro" id="IPR043605">
    <property type="entry name" value="DUF883_C"/>
</dbReference>
<evidence type="ECO:0000259" key="10">
    <source>
        <dbReference type="Pfam" id="PF19029"/>
    </source>
</evidence>
<keyword evidence="7" id="KW-0472">Membrane</keyword>
<sequence length="130" mass="14296">MANQRASKKDDSQQHNASASANQLKEDLQHLSQTLEELLSATSDEVGSGVSENVKAWRSKAEDSLKHAKARLNDMEGHIKERGERAYRQTRDSVAHQVDACDHYVHENPWKAVGVGAAVGVIVGLLIGRR</sequence>
<dbReference type="PANTHER" id="PTHR35893:SF3">
    <property type="entry name" value="INNER MEMBRANE PROTEIN"/>
    <property type="match status" value="1"/>
</dbReference>
<feature type="domain" description="DUF883" evidence="9">
    <location>
        <begin position="23"/>
        <end position="77"/>
    </location>
</feature>
<dbReference type="GO" id="GO:0043022">
    <property type="term" value="F:ribosome binding"/>
    <property type="evidence" value="ECO:0007669"/>
    <property type="project" value="InterPro"/>
</dbReference>
<evidence type="ECO:0000313" key="12">
    <source>
        <dbReference type="Proteomes" id="UP000324285"/>
    </source>
</evidence>
<evidence type="ECO:0000256" key="7">
    <source>
        <dbReference type="ARBA" id="ARBA00023136"/>
    </source>
</evidence>
<keyword evidence="6" id="KW-1133">Transmembrane helix</keyword>
<proteinExistence type="inferred from homology"/>
<comment type="subcellular location">
    <subcellularLocation>
        <location evidence="1">Cell inner membrane</location>
        <topology evidence="1">Single-pass membrane protein</topology>
    </subcellularLocation>
</comment>
<feature type="domain" description="DUF883" evidence="10">
    <location>
        <begin position="102"/>
        <end position="130"/>
    </location>
</feature>
<dbReference type="AlphaFoldDB" id="A0A5C1NFR1"/>
<evidence type="ECO:0000256" key="4">
    <source>
        <dbReference type="ARBA" id="ARBA00022519"/>
    </source>
</evidence>
<evidence type="ECO:0000313" key="11">
    <source>
        <dbReference type="EMBL" id="QEM81248.1"/>
    </source>
</evidence>
<gene>
    <name evidence="11" type="ORF">E4T21_06645</name>
</gene>
<evidence type="ECO:0000256" key="3">
    <source>
        <dbReference type="ARBA" id="ARBA00022475"/>
    </source>
</evidence>
<comment type="similarity">
    <text evidence="2">Belongs to the ElaB/YgaM/YqjD family.</text>
</comment>
<feature type="compositionally biased region" description="Polar residues" evidence="8">
    <location>
        <begin position="14"/>
        <end position="23"/>
    </location>
</feature>
<dbReference type="RefSeq" id="WP_149284262.1">
    <property type="nucleotide sequence ID" value="NZ_CP038437.2"/>
</dbReference>
<feature type="region of interest" description="Disordered" evidence="8">
    <location>
        <begin position="1"/>
        <end position="27"/>
    </location>
</feature>
<dbReference type="PANTHER" id="PTHR35893">
    <property type="entry name" value="INNER MEMBRANE PROTEIN-RELATED"/>
    <property type="match status" value="1"/>
</dbReference>
<dbReference type="InterPro" id="IPR043604">
    <property type="entry name" value="DUF883_N"/>
</dbReference>
<dbReference type="Pfam" id="PF05957">
    <property type="entry name" value="DUF883"/>
    <property type="match status" value="1"/>
</dbReference>
<dbReference type="InterPro" id="IPR010279">
    <property type="entry name" value="YqjD/ElaB"/>
</dbReference>
<dbReference type="KEGG" id="hbh:E4T21_06645"/>
<evidence type="ECO:0000256" key="1">
    <source>
        <dbReference type="ARBA" id="ARBA00004377"/>
    </source>
</evidence>
<dbReference type="Proteomes" id="UP000324285">
    <property type="component" value="Chromosome"/>
</dbReference>
<keyword evidence="12" id="KW-1185">Reference proteome</keyword>
<keyword evidence="5" id="KW-0812">Transmembrane</keyword>
<accession>A0A5C1NFR1</accession>
<reference evidence="11" key="1">
    <citation type="submission" date="2021-02" db="EMBL/GenBank/DDBJ databases">
        <title>Strain Y2R2, a novel species of the genus Halomonas.</title>
        <authorList>
            <person name="Huang H."/>
        </authorList>
    </citation>
    <scope>NUCLEOTIDE SEQUENCE</scope>
    <source>
        <strain evidence="11">Y2R2</strain>
    </source>
</reference>
<organism evidence="11 12">
    <name type="scientific">Halomonas binhaiensis</name>
    <dbReference type="NCBI Taxonomy" id="2562282"/>
    <lineage>
        <taxon>Bacteria</taxon>
        <taxon>Pseudomonadati</taxon>
        <taxon>Pseudomonadota</taxon>
        <taxon>Gammaproteobacteria</taxon>
        <taxon>Oceanospirillales</taxon>
        <taxon>Halomonadaceae</taxon>
        <taxon>Halomonas</taxon>
    </lineage>
</organism>
<keyword evidence="4" id="KW-0997">Cell inner membrane</keyword>
<evidence type="ECO:0000259" key="9">
    <source>
        <dbReference type="Pfam" id="PF05957"/>
    </source>
</evidence>
<evidence type="ECO:0000256" key="5">
    <source>
        <dbReference type="ARBA" id="ARBA00022692"/>
    </source>
</evidence>
<dbReference type="GO" id="GO:0005886">
    <property type="term" value="C:plasma membrane"/>
    <property type="evidence" value="ECO:0007669"/>
    <property type="project" value="UniProtKB-SubCell"/>
</dbReference>
<dbReference type="Pfam" id="PF19029">
    <property type="entry name" value="DUF883_C"/>
    <property type="match status" value="1"/>
</dbReference>
<keyword evidence="3" id="KW-1003">Cell membrane</keyword>
<protein>
    <submittedName>
        <fullName evidence="11">DUF883 domain-containing protein</fullName>
    </submittedName>
</protein>
<evidence type="ECO:0000256" key="6">
    <source>
        <dbReference type="ARBA" id="ARBA00022989"/>
    </source>
</evidence>
<evidence type="ECO:0000256" key="2">
    <source>
        <dbReference type="ARBA" id="ARBA00010423"/>
    </source>
</evidence>
<evidence type="ECO:0000256" key="8">
    <source>
        <dbReference type="SAM" id="MobiDB-lite"/>
    </source>
</evidence>